<protein>
    <submittedName>
        <fullName evidence="3">Ferredoxin-NADP+ (Oxido)reductase</fullName>
    </submittedName>
</protein>
<dbReference type="CDD" id="cd06217">
    <property type="entry name" value="FNR_iron_sulfur_binding_3"/>
    <property type="match status" value="1"/>
</dbReference>
<dbReference type="PROSITE" id="PS51384">
    <property type="entry name" value="FAD_FR"/>
    <property type="match status" value="1"/>
</dbReference>
<dbReference type="Gene3D" id="3.40.50.80">
    <property type="entry name" value="Nucleotide-binding domain of ferredoxin-NADP reductase (FNR) module"/>
    <property type="match status" value="1"/>
</dbReference>
<reference evidence="3" key="1">
    <citation type="journal article" date="2016" name="Biomed. Res. Int.">
        <title>Resistance of Permafrost and Modern Acinetobacter lwoffii Strains to Heavy Metals and Arsenic Revealed by Genome Analysis.</title>
        <authorList>
            <person name="Mindlin S."/>
            <person name="Petrenko A."/>
            <person name="Kurakov A."/>
            <person name="Beletsky A."/>
            <person name="Mardanov A."/>
            <person name="Petrova M."/>
        </authorList>
    </citation>
    <scope>NUCLEOTIDE SEQUENCE</scope>
    <source>
        <strain evidence="3">ED23-35</strain>
        <plasmid evidence="3">pALWED1.1</plasmid>
    </source>
</reference>
<name>A0A1P8KGD5_ACILW</name>
<dbReference type="InterPro" id="IPR017938">
    <property type="entry name" value="Riboflavin_synthase-like_b-brl"/>
</dbReference>
<evidence type="ECO:0000313" key="3">
    <source>
        <dbReference type="EMBL" id="APW48741.1"/>
    </source>
</evidence>
<dbReference type="InterPro" id="IPR001433">
    <property type="entry name" value="OxRdtase_FAD/NAD-bd"/>
</dbReference>
<dbReference type="PRINTS" id="PR00406">
    <property type="entry name" value="CYTB5RDTASE"/>
</dbReference>
<dbReference type="InterPro" id="IPR039261">
    <property type="entry name" value="FNR_nucleotide-bd"/>
</dbReference>
<gene>
    <name evidence="3" type="ORF">BAA96_1p0034</name>
</gene>
<dbReference type="AlphaFoldDB" id="A0A1P8KGD5"/>
<dbReference type="InterPro" id="IPR050415">
    <property type="entry name" value="MRET"/>
</dbReference>
<evidence type="ECO:0000256" key="1">
    <source>
        <dbReference type="ARBA" id="ARBA00034078"/>
    </source>
</evidence>
<dbReference type="Pfam" id="PF00970">
    <property type="entry name" value="FAD_binding_6"/>
    <property type="match status" value="1"/>
</dbReference>
<dbReference type="InterPro" id="IPR017927">
    <property type="entry name" value="FAD-bd_FR_type"/>
</dbReference>
<dbReference type="PANTHER" id="PTHR47354">
    <property type="entry name" value="NADH OXIDOREDUCTASE HCR"/>
    <property type="match status" value="1"/>
</dbReference>
<comment type="cofactor">
    <cofactor evidence="1">
        <name>[2Fe-2S] cluster</name>
        <dbReference type="ChEBI" id="CHEBI:190135"/>
    </cofactor>
</comment>
<dbReference type="Gene3D" id="2.40.30.10">
    <property type="entry name" value="Translation factors"/>
    <property type="match status" value="1"/>
</dbReference>
<organism evidence="3">
    <name type="scientific">Acinetobacter lwoffii</name>
    <dbReference type="NCBI Taxonomy" id="28090"/>
    <lineage>
        <taxon>Bacteria</taxon>
        <taxon>Pseudomonadati</taxon>
        <taxon>Pseudomonadota</taxon>
        <taxon>Gammaproteobacteria</taxon>
        <taxon>Moraxellales</taxon>
        <taxon>Moraxellaceae</taxon>
        <taxon>Acinetobacter</taxon>
    </lineage>
</organism>
<keyword evidence="3" id="KW-0614">Plasmid</keyword>
<feature type="domain" description="FAD-binding FR-type" evidence="2">
    <location>
        <begin position="41"/>
        <end position="143"/>
    </location>
</feature>
<dbReference type="InterPro" id="IPR001709">
    <property type="entry name" value="Flavoprot_Pyr_Nucl_cyt_Rdtase"/>
</dbReference>
<dbReference type="PRINTS" id="PR00371">
    <property type="entry name" value="FPNCR"/>
</dbReference>
<dbReference type="GO" id="GO:0016491">
    <property type="term" value="F:oxidoreductase activity"/>
    <property type="evidence" value="ECO:0007669"/>
    <property type="project" value="InterPro"/>
</dbReference>
<accession>A0A1P8KGD5</accession>
<dbReference type="SUPFAM" id="SSF63380">
    <property type="entry name" value="Riboflavin synthase domain-like"/>
    <property type="match status" value="1"/>
</dbReference>
<dbReference type="EMBL" id="KX426227">
    <property type="protein sequence ID" value="APW48741.1"/>
    <property type="molecule type" value="Genomic_DNA"/>
</dbReference>
<dbReference type="InterPro" id="IPR008333">
    <property type="entry name" value="Cbr1-like_FAD-bd_dom"/>
</dbReference>
<dbReference type="Pfam" id="PF00175">
    <property type="entry name" value="NAD_binding_1"/>
    <property type="match status" value="1"/>
</dbReference>
<sequence>MRCNSRRVTRPAFGSCTAITSTAIRGANNDTPMTENEAQVRSWQSCVIDDIIQQTPSIKSFFLRLSKPFAHTAGQHVDIRLTAPDGYSAMRSYSIASSAVSTPIVEIAIERMPDAEVSPFFHDIAAIGDEIEVRGPLGGHFLWPEPAIDPVLLIGGGSGLVPLMAMIRQRRALAQAVPTALLLSARTAEDVLFSEELHCIEISDPAFVLALAITREKPVRASDFARRIDGMMVQEILTRLQGKPTQVFVCGSNGFVNIATDSALLAGLDASIIKTERYGG</sequence>
<evidence type="ECO:0000259" key="2">
    <source>
        <dbReference type="PROSITE" id="PS51384"/>
    </source>
</evidence>
<dbReference type="PANTHER" id="PTHR47354:SF5">
    <property type="entry name" value="PROTEIN RFBI"/>
    <property type="match status" value="1"/>
</dbReference>
<proteinExistence type="predicted"/>
<geneLocation type="plasmid" evidence="3">
    <name>pALWED1.1</name>
</geneLocation>
<dbReference type="SUPFAM" id="SSF52343">
    <property type="entry name" value="Ferredoxin reductase-like, C-terminal NADP-linked domain"/>
    <property type="match status" value="1"/>
</dbReference>